<dbReference type="InterPro" id="IPR001054">
    <property type="entry name" value="A/G_cyclase"/>
</dbReference>
<proteinExistence type="predicted"/>
<dbReference type="PANTHER" id="PTHR16305:SF28">
    <property type="entry name" value="GUANYLATE CYCLASE DOMAIN-CONTAINING PROTEIN"/>
    <property type="match status" value="1"/>
</dbReference>
<dbReference type="PROSITE" id="PS50105">
    <property type="entry name" value="SAM_DOMAIN"/>
    <property type="match status" value="1"/>
</dbReference>
<dbReference type="SMART" id="SM00454">
    <property type="entry name" value="SAM"/>
    <property type="match status" value="1"/>
</dbReference>
<dbReference type="Gene3D" id="3.30.70.1230">
    <property type="entry name" value="Nucleotide cyclase"/>
    <property type="match status" value="1"/>
</dbReference>
<dbReference type="Gene3D" id="1.10.150.50">
    <property type="entry name" value="Transcription Factor, Ets-1"/>
    <property type="match status" value="1"/>
</dbReference>
<dbReference type="InterPro" id="IPR027417">
    <property type="entry name" value="P-loop_NTPase"/>
</dbReference>
<dbReference type="Proteomes" id="UP001315278">
    <property type="component" value="Unassembled WGS sequence"/>
</dbReference>
<keyword evidence="2" id="KW-0067">ATP-binding</keyword>
<evidence type="ECO:0000256" key="1">
    <source>
        <dbReference type="ARBA" id="ARBA00022741"/>
    </source>
</evidence>
<dbReference type="SUPFAM" id="SSF52540">
    <property type="entry name" value="P-loop containing nucleoside triphosphate hydrolases"/>
    <property type="match status" value="1"/>
</dbReference>
<evidence type="ECO:0000259" key="3">
    <source>
        <dbReference type="PROSITE" id="PS50105"/>
    </source>
</evidence>
<dbReference type="SUPFAM" id="SSF48452">
    <property type="entry name" value="TPR-like"/>
    <property type="match status" value="1"/>
</dbReference>
<keyword evidence="6" id="KW-1185">Reference proteome</keyword>
<dbReference type="InterPro" id="IPR001660">
    <property type="entry name" value="SAM"/>
</dbReference>
<evidence type="ECO:0000256" key="2">
    <source>
        <dbReference type="ARBA" id="ARBA00022840"/>
    </source>
</evidence>
<feature type="domain" description="SAM" evidence="3">
    <location>
        <begin position="22"/>
        <end position="85"/>
    </location>
</feature>
<organism evidence="5 6">
    <name type="scientific">Bradyrhizobium jicamae</name>
    <dbReference type="NCBI Taxonomy" id="280332"/>
    <lineage>
        <taxon>Bacteria</taxon>
        <taxon>Pseudomonadati</taxon>
        <taxon>Pseudomonadota</taxon>
        <taxon>Alphaproteobacteria</taxon>
        <taxon>Hyphomicrobiales</taxon>
        <taxon>Nitrobacteraceae</taxon>
        <taxon>Bradyrhizobium</taxon>
    </lineage>
</organism>
<dbReference type="InterPro" id="IPR041664">
    <property type="entry name" value="AAA_16"/>
</dbReference>
<dbReference type="Pfam" id="PF00211">
    <property type="entry name" value="Guanylate_cyc"/>
    <property type="match status" value="1"/>
</dbReference>
<protein>
    <submittedName>
        <fullName evidence="5">AAA family ATPase</fullName>
    </submittedName>
</protein>
<dbReference type="CDD" id="cd09487">
    <property type="entry name" value="SAM_superfamily"/>
    <property type="match status" value="1"/>
</dbReference>
<reference evidence="6" key="1">
    <citation type="journal article" date="2021" name="ISME J.">
        <title>Evolutionary origin and ecological implication of a unique nif island in free-living Bradyrhizobium lineages.</title>
        <authorList>
            <person name="Tao J."/>
        </authorList>
    </citation>
    <scope>NUCLEOTIDE SEQUENCE [LARGE SCALE GENOMIC DNA]</scope>
    <source>
        <strain evidence="6">SZCCT0434</strain>
    </source>
</reference>
<dbReference type="CDD" id="cd07302">
    <property type="entry name" value="CHD"/>
    <property type="match status" value="1"/>
</dbReference>
<dbReference type="PANTHER" id="PTHR16305">
    <property type="entry name" value="TESTICULAR SOLUBLE ADENYLYL CYCLASE"/>
    <property type="match status" value="1"/>
</dbReference>
<dbReference type="Pfam" id="PF13191">
    <property type="entry name" value="AAA_16"/>
    <property type="match status" value="1"/>
</dbReference>
<comment type="caution">
    <text evidence="5">The sequence shown here is derived from an EMBL/GenBank/DDBJ whole genome shotgun (WGS) entry which is preliminary data.</text>
</comment>
<dbReference type="SMART" id="SM00044">
    <property type="entry name" value="CYCc"/>
    <property type="match status" value="1"/>
</dbReference>
<accession>A0ABS5FR38</accession>
<dbReference type="InterPro" id="IPR029787">
    <property type="entry name" value="Nucleotide_cyclase"/>
</dbReference>
<dbReference type="RefSeq" id="WP_212494166.1">
    <property type="nucleotide sequence ID" value="NZ_JAFCJH010000036.1"/>
</dbReference>
<gene>
    <name evidence="5" type="ORF">JQ615_28205</name>
</gene>
<feature type="domain" description="Guanylate cyclase" evidence="4">
    <location>
        <begin position="120"/>
        <end position="245"/>
    </location>
</feature>
<dbReference type="PROSITE" id="PS50125">
    <property type="entry name" value="GUANYLATE_CYCLASE_2"/>
    <property type="match status" value="1"/>
</dbReference>
<dbReference type="InterPro" id="IPR011990">
    <property type="entry name" value="TPR-like_helical_dom_sf"/>
</dbReference>
<evidence type="ECO:0000313" key="5">
    <source>
        <dbReference type="EMBL" id="MBR0799278.1"/>
    </source>
</evidence>
<dbReference type="SUPFAM" id="SSF55073">
    <property type="entry name" value="Nucleotide cyclase"/>
    <property type="match status" value="1"/>
</dbReference>
<name>A0ABS5FR38_9BRAD</name>
<dbReference type="SUPFAM" id="SSF47769">
    <property type="entry name" value="SAM/Pointed domain"/>
    <property type="match status" value="1"/>
</dbReference>
<dbReference type="Pfam" id="PF00536">
    <property type="entry name" value="SAM_1"/>
    <property type="match status" value="1"/>
</dbReference>
<dbReference type="InterPro" id="IPR013761">
    <property type="entry name" value="SAM/pointed_sf"/>
</dbReference>
<dbReference type="Gene3D" id="1.25.40.10">
    <property type="entry name" value="Tetratricopeptide repeat domain"/>
    <property type="match status" value="1"/>
</dbReference>
<dbReference type="EMBL" id="JAFCJH010000036">
    <property type="protein sequence ID" value="MBR0799278.1"/>
    <property type="molecule type" value="Genomic_DNA"/>
</dbReference>
<keyword evidence="1" id="KW-0547">Nucleotide-binding</keyword>
<evidence type="ECO:0000313" key="6">
    <source>
        <dbReference type="Proteomes" id="UP001315278"/>
    </source>
</evidence>
<sequence length="1139" mass="124108">MIRNWLDSSTKLDNHYWQAVEGAVMDVVAWLRSLGLGKYEAAFRENEIDETVLSSLTHETLKELGVTAVGHRLKLLDAIAAALRAEGGVKAPSAAPAEQSATPPSATLVAHAAGERRYVTVMFCDLVGSTSISAGLDAEDWRDLVGAYLDAACAAVTDFGGHVAKKLGDGLMALFGCPVAHENDAERAARAALSIQRALAEVNRKNTGSGKPSLNARIGIEIGPVVVDAAGEIYGDAPNIAARVQALAETGAVVVTARVQRQIAGLFVAEERGSHELKGVPEPVTLFRLIRASGGGRRAGQRHLTPLIGREEEIDLLMRRWNRARNGDGQLVRIVGEAGLGKSRLIEEFRAKLSETPHTWAEFGCSQLLQNTPLHPIADWGRLRFGGADVPAEMRLADLENTLALVKLDPPENAALLAPLLDIPLPADRTLGLPPEELRRRLLAALTNWWMTGARAQPAVIVVEDLHWADPTTLDLLRGIAEQGAQAPLLVLITARPEFRAPWGVRSHHSMISLAPLDRDQVQHMVGVLAARHALPKQIVDGVTERTGGVPLFVEEVTRLLLERSAQSDIQAIPPTLQQSLMARLDRLGSTREVAQIASVIGRDFSYALLRAVTGMDDTPLRAALDQLTDADILLVQGLPPDADYRFKHALIQDAAYENLLKSRRQALHSRIGETFRDKFAGTAAAAPELLAHHFTHGAMTESAIEWWGKAGQRSLERSALAEAVQQFTRALELIATLPATPALRRLQINLQLALITPLVHVKGYTAPETKEAVERARLLLEQTEVLGEMPGDPWQLFTLLYGFFVANFIEGNGNACPQLAGQFLALAEKKRASGPMVIGHNFVGASLMLSGNVTEARAHLDQGNALYDPAEHRAMATRFGEDQRIANRWLRSRTLWLLGYPQAASADVDQMFKDARENGLATSRFFALWAALFLDISCGSYAAANARVDEFIALADEKNAQAWSTWGTLERGHLFVLTGDASGAVHRLASSIAACRSMGSLVFLPLYLSALAKAHAELAQLDEACGYVREAMTLIETRRIRWCEADVNRVAGEIALKSPKPDLATAEQYFERALAIARQQQAKSWELRAAMSLARLWRDQGKVGEARELLEPVYGWFTEGFDTRDLQEAKALLAAFAS</sequence>
<evidence type="ECO:0000259" key="4">
    <source>
        <dbReference type="PROSITE" id="PS50125"/>
    </source>
</evidence>